<dbReference type="AlphaFoldDB" id="A0A4Z0R858"/>
<dbReference type="RefSeq" id="WP_135545846.1">
    <property type="nucleotide sequence ID" value="NZ_SPQQ01000002.1"/>
</dbReference>
<sequence>MNKNVSWIFELTLTKGNPNDLKKLMVELVESTKNNEPGTLAYEWALNEDNNICHIHERYSDSNSALMHLTPFNENFAERLMAIGDATGFVVYGNPSNELKAALEAFGGTYMSPIGGFTR</sequence>
<dbReference type="Proteomes" id="UP000298460">
    <property type="component" value="Unassembled WGS sequence"/>
</dbReference>
<reference evidence="2 3" key="1">
    <citation type="submission" date="2019-03" db="EMBL/GenBank/DDBJ databases">
        <title>Draft Genome Sequence of Desulfosporosinus fructosivorans Strain 63.6F, Isolated from Marine Sediment in the Baltic Sea.</title>
        <authorList>
            <person name="Hausmann B."/>
            <person name="Vandieken V."/>
            <person name="Pjevac P."/>
            <person name="Schreck K."/>
            <person name="Herbold C.W."/>
            <person name="Loy A."/>
        </authorList>
    </citation>
    <scope>NUCLEOTIDE SEQUENCE [LARGE SCALE GENOMIC DNA]</scope>
    <source>
        <strain evidence="2 3">63.6F</strain>
    </source>
</reference>
<dbReference type="Gene3D" id="3.30.70.100">
    <property type="match status" value="1"/>
</dbReference>
<proteinExistence type="predicted"/>
<evidence type="ECO:0000313" key="2">
    <source>
        <dbReference type="EMBL" id="TGE39351.1"/>
    </source>
</evidence>
<dbReference type="GO" id="GO:0004497">
    <property type="term" value="F:monooxygenase activity"/>
    <property type="evidence" value="ECO:0007669"/>
    <property type="project" value="UniProtKB-KW"/>
</dbReference>
<evidence type="ECO:0000259" key="1">
    <source>
        <dbReference type="Pfam" id="PF03992"/>
    </source>
</evidence>
<name>A0A4Z0R858_9FIRM</name>
<gene>
    <name evidence="2" type="ORF">E4K67_07925</name>
</gene>
<keyword evidence="2" id="KW-0560">Oxidoreductase</keyword>
<dbReference type="InterPro" id="IPR007138">
    <property type="entry name" value="ABM_dom"/>
</dbReference>
<dbReference type="OrthoDB" id="2082794at2"/>
<comment type="caution">
    <text evidence="2">The sequence shown here is derived from an EMBL/GenBank/DDBJ whole genome shotgun (WGS) entry which is preliminary data.</text>
</comment>
<protein>
    <submittedName>
        <fullName evidence="2">Antibiotic biosynthesis monooxygenase</fullName>
    </submittedName>
</protein>
<accession>A0A4Z0R858</accession>
<evidence type="ECO:0000313" key="3">
    <source>
        <dbReference type="Proteomes" id="UP000298460"/>
    </source>
</evidence>
<dbReference type="Pfam" id="PF03992">
    <property type="entry name" value="ABM"/>
    <property type="match status" value="1"/>
</dbReference>
<feature type="domain" description="ABM" evidence="1">
    <location>
        <begin position="8"/>
        <end position="68"/>
    </location>
</feature>
<keyword evidence="2" id="KW-0503">Monooxygenase</keyword>
<dbReference type="EMBL" id="SPQQ01000002">
    <property type="protein sequence ID" value="TGE39351.1"/>
    <property type="molecule type" value="Genomic_DNA"/>
</dbReference>
<dbReference type="InterPro" id="IPR011008">
    <property type="entry name" value="Dimeric_a/b-barrel"/>
</dbReference>
<keyword evidence="3" id="KW-1185">Reference proteome</keyword>
<organism evidence="2 3">
    <name type="scientific">Desulfosporosinus fructosivorans</name>
    <dbReference type="NCBI Taxonomy" id="2018669"/>
    <lineage>
        <taxon>Bacteria</taxon>
        <taxon>Bacillati</taxon>
        <taxon>Bacillota</taxon>
        <taxon>Clostridia</taxon>
        <taxon>Eubacteriales</taxon>
        <taxon>Desulfitobacteriaceae</taxon>
        <taxon>Desulfosporosinus</taxon>
    </lineage>
</organism>
<dbReference type="SUPFAM" id="SSF54909">
    <property type="entry name" value="Dimeric alpha+beta barrel"/>
    <property type="match status" value="1"/>
</dbReference>